<feature type="domain" description="HTH merR-type" evidence="1">
    <location>
        <begin position="16"/>
        <end position="46"/>
    </location>
</feature>
<organism evidence="2 3">
    <name type="scientific">Lactobacillus rodentium</name>
    <dbReference type="NCBI Taxonomy" id="947835"/>
    <lineage>
        <taxon>Bacteria</taxon>
        <taxon>Bacillati</taxon>
        <taxon>Bacillota</taxon>
        <taxon>Bacilli</taxon>
        <taxon>Lactobacillales</taxon>
        <taxon>Lactobacillaceae</taxon>
        <taxon>Lactobacillus</taxon>
    </lineage>
</organism>
<evidence type="ECO:0000313" key="2">
    <source>
        <dbReference type="EMBL" id="GBG04141.1"/>
    </source>
</evidence>
<dbReference type="InterPro" id="IPR009061">
    <property type="entry name" value="DNA-bd_dom_put_sf"/>
</dbReference>
<dbReference type="AlphaFoldDB" id="A0A2Z6T6S9"/>
<proteinExistence type="predicted"/>
<comment type="caution">
    <text evidence="2">The sequence shown here is derived from an EMBL/GenBank/DDBJ whole genome shotgun (WGS) entry which is preliminary data.</text>
</comment>
<evidence type="ECO:0000259" key="1">
    <source>
        <dbReference type="PROSITE" id="PS50937"/>
    </source>
</evidence>
<gene>
    <name evidence="2" type="primary">merR</name>
    <name evidence="2" type="ORF">LrDSM24759_00550</name>
</gene>
<dbReference type="CDD" id="cd01105">
    <property type="entry name" value="HTH_GlnR-like"/>
    <property type="match status" value="1"/>
</dbReference>
<dbReference type="GO" id="GO:0003677">
    <property type="term" value="F:DNA binding"/>
    <property type="evidence" value="ECO:0007669"/>
    <property type="project" value="InterPro"/>
</dbReference>
<dbReference type="Pfam" id="PF13411">
    <property type="entry name" value="MerR_1"/>
    <property type="match status" value="1"/>
</dbReference>
<evidence type="ECO:0000313" key="3">
    <source>
        <dbReference type="Proteomes" id="UP000257317"/>
    </source>
</evidence>
<dbReference type="SMART" id="SM00422">
    <property type="entry name" value="HTH_MERR"/>
    <property type="match status" value="1"/>
</dbReference>
<dbReference type="RefSeq" id="WP_117117346.1">
    <property type="nucleotide sequence ID" value="NZ_BFBY01000001.1"/>
</dbReference>
<dbReference type="Gene3D" id="1.10.1660.10">
    <property type="match status" value="1"/>
</dbReference>
<reference evidence="3" key="1">
    <citation type="submission" date="2018-03" db="EMBL/GenBank/DDBJ databases">
        <title>New taxa in the Lactobacillus gasseri group.</title>
        <authorList>
            <person name="Tanizawa Y."/>
            <person name="Tohno M."/>
            <person name="Endo A."/>
            <person name="Arita M."/>
        </authorList>
    </citation>
    <scope>NUCLEOTIDE SEQUENCE [LARGE SCALE GENOMIC DNA]</scope>
    <source>
        <strain evidence="3">DSM 24759</strain>
    </source>
</reference>
<dbReference type="SUPFAM" id="SSF46955">
    <property type="entry name" value="Putative DNA-binding domain"/>
    <property type="match status" value="1"/>
</dbReference>
<name>A0A2Z6T6S9_9LACO</name>
<dbReference type="EMBL" id="BFBY01000001">
    <property type="protein sequence ID" value="GBG04141.1"/>
    <property type="molecule type" value="Genomic_DNA"/>
</dbReference>
<keyword evidence="3" id="KW-1185">Reference proteome</keyword>
<dbReference type="InterPro" id="IPR000551">
    <property type="entry name" value="MerR-type_HTH_dom"/>
</dbReference>
<dbReference type="PROSITE" id="PS50937">
    <property type="entry name" value="HTH_MERR_2"/>
    <property type="match status" value="1"/>
</dbReference>
<dbReference type="OrthoDB" id="9806513at2"/>
<accession>A0A2Z6T6S9</accession>
<protein>
    <submittedName>
        <fullName evidence="2">MerR family transcriptional regulator</fullName>
    </submittedName>
</protein>
<sequence>MNSVWRSIYSNLKVGIGEVSSLTGVTQRQLRYWEEKGYIEPIEKEGLRKYTLGTLFSIAFIKEKLDQGYTLASAVKKSKEDQTKVKLLRKLFSDPNYQINVCDLEHEYGQVNFGELRLMDGRKGDLTAIIDQDGTHYEFDEK</sequence>
<dbReference type="Proteomes" id="UP000257317">
    <property type="component" value="Unassembled WGS sequence"/>
</dbReference>
<dbReference type="GO" id="GO:0006355">
    <property type="term" value="P:regulation of DNA-templated transcription"/>
    <property type="evidence" value="ECO:0007669"/>
    <property type="project" value="InterPro"/>
</dbReference>